<reference evidence="1 2" key="2">
    <citation type="journal article" date="2022" name="Mol. Ecol. Resour.">
        <title>The genomes of chicory, endive, great burdock and yacon provide insights into Asteraceae paleo-polyploidization history and plant inulin production.</title>
        <authorList>
            <person name="Fan W."/>
            <person name="Wang S."/>
            <person name="Wang H."/>
            <person name="Wang A."/>
            <person name="Jiang F."/>
            <person name="Liu H."/>
            <person name="Zhao H."/>
            <person name="Xu D."/>
            <person name="Zhang Y."/>
        </authorList>
    </citation>
    <scope>NUCLEOTIDE SEQUENCE [LARGE SCALE GENOMIC DNA]</scope>
    <source>
        <strain evidence="2">cv. Punajuju</strain>
        <tissue evidence="1">Leaves</tissue>
    </source>
</reference>
<keyword evidence="2" id="KW-1185">Reference proteome</keyword>
<evidence type="ECO:0000313" key="2">
    <source>
        <dbReference type="Proteomes" id="UP001055811"/>
    </source>
</evidence>
<dbReference type="EMBL" id="CM042009">
    <property type="protein sequence ID" value="KAI3791793.1"/>
    <property type="molecule type" value="Genomic_DNA"/>
</dbReference>
<evidence type="ECO:0000313" key="1">
    <source>
        <dbReference type="EMBL" id="KAI3791793.1"/>
    </source>
</evidence>
<name>A0ACB9H8Z6_CICIN</name>
<organism evidence="1 2">
    <name type="scientific">Cichorium intybus</name>
    <name type="common">Chicory</name>
    <dbReference type="NCBI Taxonomy" id="13427"/>
    <lineage>
        <taxon>Eukaryota</taxon>
        <taxon>Viridiplantae</taxon>
        <taxon>Streptophyta</taxon>
        <taxon>Embryophyta</taxon>
        <taxon>Tracheophyta</taxon>
        <taxon>Spermatophyta</taxon>
        <taxon>Magnoliopsida</taxon>
        <taxon>eudicotyledons</taxon>
        <taxon>Gunneridae</taxon>
        <taxon>Pentapetalae</taxon>
        <taxon>asterids</taxon>
        <taxon>campanulids</taxon>
        <taxon>Asterales</taxon>
        <taxon>Asteraceae</taxon>
        <taxon>Cichorioideae</taxon>
        <taxon>Cichorieae</taxon>
        <taxon>Cichoriinae</taxon>
        <taxon>Cichorium</taxon>
    </lineage>
</organism>
<proteinExistence type="predicted"/>
<comment type="caution">
    <text evidence="1">The sequence shown here is derived from an EMBL/GenBank/DDBJ whole genome shotgun (WGS) entry which is preliminary data.</text>
</comment>
<reference evidence="2" key="1">
    <citation type="journal article" date="2022" name="Mol. Ecol. Resour.">
        <title>The genomes of chicory, endive, great burdock and yacon provide insights into Asteraceae palaeo-polyploidization history and plant inulin production.</title>
        <authorList>
            <person name="Fan W."/>
            <person name="Wang S."/>
            <person name="Wang H."/>
            <person name="Wang A."/>
            <person name="Jiang F."/>
            <person name="Liu H."/>
            <person name="Zhao H."/>
            <person name="Xu D."/>
            <person name="Zhang Y."/>
        </authorList>
    </citation>
    <scope>NUCLEOTIDE SEQUENCE [LARGE SCALE GENOMIC DNA]</scope>
    <source>
        <strain evidence="2">cv. Punajuju</strain>
    </source>
</reference>
<protein>
    <submittedName>
        <fullName evidence="1">Uncharacterized protein</fullName>
    </submittedName>
</protein>
<accession>A0ACB9H8Z6</accession>
<sequence>MRGGGGRGGGGCWTEETNFELQYNELSHVHVLTALKRLRNTPNMITPDLSKSQFVAPMRSWMQNLSKLKTLRSSGEGIPLFDLSSCRWLSGAMVVMMLTEDGAFVDRRWWLHRANTQNPNLMKMRGEDEEADAYELAGVQ</sequence>
<gene>
    <name evidence="1" type="ORF">L2E82_05656</name>
</gene>
<dbReference type="Proteomes" id="UP001055811">
    <property type="component" value="Linkage Group LG01"/>
</dbReference>